<protein>
    <submittedName>
        <fullName evidence="2">Uncharacterized protein</fullName>
    </submittedName>
</protein>
<feature type="compositionally biased region" description="Polar residues" evidence="1">
    <location>
        <begin position="20"/>
        <end position="39"/>
    </location>
</feature>
<accession>A0A9P4MIS7</accession>
<feature type="region of interest" description="Disordered" evidence="1">
    <location>
        <begin position="136"/>
        <end position="201"/>
    </location>
</feature>
<feature type="compositionally biased region" description="Low complexity" evidence="1">
    <location>
        <begin position="73"/>
        <end position="91"/>
    </location>
</feature>
<feature type="compositionally biased region" description="Polar residues" evidence="1">
    <location>
        <begin position="138"/>
        <end position="151"/>
    </location>
</feature>
<dbReference type="Proteomes" id="UP000799439">
    <property type="component" value="Unassembled WGS sequence"/>
</dbReference>
<comment type="caution">
    <text evidence="2">The sequence shown here is derived from an EMBL/GenBank/DDBJ whole genome shotgun (WGS) entry which is preliminary data.</text>
</comment>
<feature type="compositionally biased region" description="Basic and acidic residues" evidence="1">
    <location>
        <begin position="184"/>
        <end position="193"/>
    </location>
</feature>
<proteinExistence type="predicted"/>
<sequence length="201" mass="21913">MPLTKLMRTTKGHKIEQSEQSRNGTNQQNEDSKTPSSLDLASHELRFRKRMALRAGQHVALQERVMKTSANDSSPTSRTTVGTTPTESPTSDSARNDSVQPEVDTAALKTSLFPLIGSESGRTSLYSQPETGSIKMSLASQETGSTKTSLYSPLDNGDAKTTSGKYSLFPSPIDYSTMQKRTIRKTETFKRQSGETGDEAA</sequence>
<reference evidence="2" key="1">
    <citation type="journal article" date="2020" name="Stud. Mycol.">
        <title>101 Dothideomycetes genomes: a test case for predicting lifestyles and emergence of pathogens.</title>
        <authorList>
            <person name="Haridas S."/>
            <person name="Albert R."/>
            <person name="Binder M."/>
            <person name="Bloem J."/>
            <person name="Labutti K."/>
            <person name="Salamov A."/>
            <person name="Andreopoulos B."/>
            <person name="Baker S."/>
            <person name="Barry K."/>
            <person name="Bills G."/>
            <person name="Bluhm B."/>
            <person name="Cannon C."/>
            <person name="Castanera R."/>
            <person name="Culley D."/>
            <person name="Daum C."/>
            <person name="Ezra D."/>
            <person name="Gonzalez J."/>
            <person name="Henrissat B."/>
            <person name="Kuo A."/>
            <person name="Liang C."/>
            <person name="Lipzen A."/>
            <person name="Lutzoni F."/>
            <person name="Magnuson J."/>
            <person name="Mondo S."/>
            <person name="Nolan M."/>
            <person name="Ohm R."/>
            <person name="Pangilinan J."/>
            <person name="Park H.-J."/>
            <person name="Ramirez L."/>
            <person name="Alfaro M."/>
            <person name="Sun H."/>
            <person name="Tritt A."/>
            <person name="Yoshinaga Y."/>
            <person name="Zwiers L.-H."/>
            <person name="Turgeon B."/>
            <person name="Goodwin S."/>
            <person name="Spatafora J."/>
            <person name="Crous P."/>
            <person name="Grigoriev I."/>
        </authorList>
    </citation>
    <scope>NUCLEOTIDE SEQUENCE</scope>
    <source>
        <strain evidence="2">CBS 260.36</strain>
    </source>
</reference>
<feature type="region of interest" description="Disordered" evidence="1">
    <location>
        <begin position="62"/>
        <end position="102"/>
    </location>
</feature>
<organism evidence="2 3">
    <name type="scientific">Myriangium duriaei CBS 260.36</name>
    <dbReference type="NCBI Taxonomy" id="1168546"/>
    <lineage>
        <taxon>Eukaryota</taxon>
        <taxon>Fungi</taxon>
        <taxon>Dikarya</taxon>
        <taxon>Ascomycota</taxon>
        <taxon>Pezizomycotina</taxon>
        <taxon>Dothideomycetes</taxon>
        <taxon>Dothideomycetidae</taxon>
        <taxon>Myriangiales</taxon>
        <taxon>Myriangiaceae</taxon>
        <taxon>Myriangium</taxon>
    </lineage>
</organism>
<name>A0A9P4MIS7_9PEZI</name>
<keyword evidence="3" id="KW-1185">Reference proteome</keyword>
<evidence type="ECO:0000256" key="1">
    <source>
        <dbReference type="SAM" id="MobiDB-lite"/>
    </source>
</evidence>
<gene>
    <name evidence="2" type="ORF">K461DRAFT_310967</name>
</gene>
<dbReference type="AlphaFoldDB" id="A0A9P4MIS7"/>
<evidence type="ECO:0000313" key="2">
    <source>
        <dbReference type="EMBL" id="KAF2154513.1"/>
    </source>
</evidence>
<evidence type="ECO:0000313" key="3">
    <source>
        <dbReference type="Proteomes" id="UP000799439"/>
    </source>
</evidence>
<dbReference type="EMBL" id="ML996083">
    <property type="protein sequence ID" value="KAF2154513.1"/>
    <property type="molecule type" value="Genomic_DNA"/>
</dbReference>
<feature type="region of interest" description="Disordered" evidence="1">
    <location>
        <begin position="1"/>
        <end position="44"/>
    </location>
</feature>